<gene>
    <name evidence="2" type="ORF">Moror_5243</name>
</gene>
<evidence type="ECO:0008006" key="4">
    <source>
        <dbReference type="Google" id="ProtNLM"/>
    </source>
</evidence>
<dbReference type="SUPFAM" id="SSF52540">
    <property type="entry name" value="P-loop containing nucleoside triphosphate hydrolases"/>
    <property type="match status" value="1"/>
</dbReference>
<feature type="region of interest" description="Disordered" evidence="1">
    <location>
        <begin position="435"/>
        <end position="459"/>
    </location>
</feature>
<feature type="compositionally biased region" description="Polar residues" evidence="1">
    <location>
        <begin position="322"/>
        <end position="333"/>
    </location>
</feature>
<protein>
    <recommendedName>
        <fullName evidence="4">G domain-containing protein</fullName>
    </recommendedName>
</protein>
<evidence type="ECO:0000313" key="3">
    <source>
        <dbReference type="Proteomes" id="UP000017559"/>
    </source>
</evidence>
<feature type="region of interest" description="Disordered" evidence="1">
    <location>
        <begin position="297"/>
        <end position="363"/>
    </location>
</feature>
<dbReference type="HOGENOM" id="CLU_021108_6_2_1"/>
<feature type="compositionally biased region" description="Polar residues" evidence="1">
    <location>
        <begin position="442"/>
        <end position="452"/>
    </location>
</feature>
<organism evidence="2 3">
    <name type="scientific">Moniliophthora roreri (strain MCA 2997)</name>
    <name type="common">Cocoa frosty pod rot fungus</name>
    <name type="synonym">Crinipellis roreri</name>
    <dbReference type="NCBI Taxonomy" id="1381753"/>
    <lineage>
        <taxon>Eukaryota</taxon>
        <taxon>Fungi</taxon>
        <taxon>Dikarya</taxon>
        <taxon>Basidiomycota</taxon>
        <taxon>Agaricomycotina</taxon>
        <taxon>Agaricomycetes</taxon>
        <taxon>Agaricomycetidae</taxon>
        <taxon>Agaricales</taxon>
        <taxon>Marasmiineae</taxon>
        <taxon>Marasmiaceae</taxon>
        <taxon>Moniliophthora</taxon>
    </lineage>
</organism>
<dbReference type="InterPro" id="IPR027417">
    <property type="entry name" value="P-loop_NTPase"/>
</dbReference>
<dbReference type="STRING" id="1381753.V2YBW0"/>
<dbReference type="AlphaFoldDB" id="V2YBW0"/>
<sequence>MDSEGQLYARLLLPLGHGYALWLPEPNGDLPVEYLDQGVRIGDVGIVTPDGGFDFLFNVCLPVDHPINQSRGTPDNFVHIPWNGQTYQIQNRFRPGIPIFSRRGSQRQLSIEGSVIVPGSLVGVGGGIEISFNYDSGAVLMPPNGASRLDCSHRAVFRECAQKNAHNWYQFVNGTLGREAENGSLYLVTGFDKTDSWETALFDSTHSSRSCVLTFSTGGVADGRMRLSQSSIIQSSVASRCSTTTGKYNQVLFIRGFRISLRQGLHARLLGGIRIADTYTSSSRQILGGVGRFQFNLPASHPGSPPRGGGNESPEGTRRGDGSSSPFDSSTVLDSDEYIKEQDSNASDSDTSAEESDFLPSQPYHPLSIINDSILRNNHDVDIVVTHDDDWIMLLTKEDSVMPDDQVLVQRFEEKFHVSVTNGLAILEPVSDQVRADGRPSETMSESAQYNRSSRRISDGAVQTPHSRIIISHDGEDAVKKHVPRFRVLVMGRRNAGKTTILQKMTQSSDGEFIVRDSNGNQVDPGSILQPSVERGRSRIDWEITYLRSSFHSLKWVV</sequence>
<reference evidence="2 3" key="1">
    <citation type="journal article" date="2014" name="BMC Genomics">
        <title>Genome and secretome analysis of the hemibiotrophic fungal pathogen, Moniliophthora roreri, which causes frosty pod rot disease of cacao: mechanisms of the biotrophic and necrotrophic phases.</title>
        <authorList>
            <person name="Meinhardt L.W."/>
            <person name="Costa G.G.L."/>
            <person name="Thomazella D.P.T."/>
            <person name="Teixeira P.J.P.L."/>
            <person name="Carazzolle M.F."/>
            <person name="Schuster S.C."/>
            <person name="Carlson J.E."/>
            <person name="Guiltinan M.J."/>
            <person name="Mieczkowski P."/>
            <person name="Farmer A."/>
            <person name="Ramaraj T."/>
            <person name="Crozier J."/>
            <person name="Davis R.E."/>
            <person name="Shao J."/>
            <person name="Melnick R.L."/>
            <person name="Pereira G.A.G."/>
            <person name="Bailey B.A."/>
        </authorList>
    </citation>
    <scope>NUCLEOTIDE SEQUENCE [LARGE SCALE GENOMIC DNA]</scope>
    <source>
        <strain evidence="2 3">MCA 2997</strain>
    </source>
</reference>
<dbReference type="EMBL" id="AWSO01000581">
    <property type="protein sequence ID" value="ESK89159.1"/>
    <property type="molecule type" value="Genomic_DNA"/>
</dbReference>
<evidence type="ECO:0000313" key="2">
    <source>
        <dbReference type="EMBL" id="ESK89159.1"/>
    </source>
</evidence>
<evidence type="ECO:0000256" key="1">
    <source>
        <dbReference type="SAM" id="MobiDB-lite"/>
    </source>
</evidence>
<dbReference type="KEGG" id="mrr:Moror_5243"/>
<comment type="caution">
    <text evidence="2">The sequence shown here is derived from an EMBL/GenBank/DDBJ whole genome shotgun (WGS) entry which is preliminary data.</text>
</comment>
<proteinExistence type="predicted"/>
<name>V2YBW0_MONRO</name>
<accession>V2YBW0</accession>
<keyword evidence="3" id="KW-1185">Reference proteome</keyword>
<dbReference type="Proteomes" id="UP000017559">
    <property type="component" value="Unassembled WGS sequence"/>
</dbReference>
<dbReference type="OrthoDB" id="2662290at2759"/>